<accession>A0A843WZY9</accession>
<keyword evidence="9" id="KW-1185">Reference proteome</keyword>
<dbReference type="GO" id="GO:0016274">
    <property type="term" value="F:protein-arginine N-methyltransferase activity"/>
    <property type="evidence" value="ECO:0007669"/>
    <property type="project" value="InterPro"/>
</dbReference>
<evidence type="ECO:0000256" key="1">
    <source>
        <dbReference type="ARBA" id="ARBA00022603"/>
    </source>
</evidence>
<evidence type="ECO:0000256" key="6">
    <source>
        <dbReference type="SAM" id="MobiDB-lite"/>
    </source>
</evidence>
<feature type="region of interest" description="Disordered" evidence="6">
    <location>
        <begin position="22"/>
        <end position="65"/>
    </location>
</feature>
<dbReference type="InterPro" id="IPR029063">
    <property type="entry name" value="SAM-dependent_MTases_sf"/>
</dbReference>
<dbReference type="FunFam" id="3.40.50.150:FF:000167">
    <property type="entry name" value="Protein arginine N-methyltransferase"/>
    <property type="match status" value="1"/>
</dbReference>
<proteinExistence type="predicted"/>
<feature type="domain" description="Protein arginine N-methyltransferase" evidence="7">
    <location>
        <begin position="461"/>
        <end position="583"/>
    </location>
</feature>
<dbReference type="PANTHER" id="PTHR11006:SF4">
    <property type="entry name" value="PROTEIN ARGININE N-METHYLTRANSFERASE 7"/>
    <property type="match status" value="1"/>
</dbReference>
<dbReference type="GO" id="GO:0042054">
    <property type="term" value="F:histone methyltransferase activity"/>
    <property type="evidence" value="ECO:0007669"/>
    <property type="project" value="TreeGrafter"/>
</dbReference>
<evidence type="ECO:0000256" key="2">
    <source>
        <dbReference type="ARBA" id="ARBA00022679"/>
    </source>
</evidence>
<evidence type="ECO:0000256" key="4">
    <source>
        <dbReference type="ARBA" id="ARBA00022737"/>
    </source>
</evidence>
<dbReference type="EMBL" id="NMUH01004466">
    <property type="protein sequence ID" value="MQM09764.1"/>
    <property type="molecule type" value="Genomic_DNA"/>
</dbReference>
<dbReference type="PROSITE" id="PS51678">
    <property type="entry name" value="SAM_MT_PRMT"/>
    <property type="match status" value="1"/>
</dbReference>
<dbReference type="InterPro" id="IPR055135">
    <property type="entry name" value="PRMT_dom"/>
</dbReference>
<keyword evidence="1 5" id="KW-0489">Methyltransferase</keyword>
<reference evidence="8" key="1">
    <citation type="submission" date="2017-07" db="EMBL/GenBank/DDBJ databases">
        <title>Taro Niue Genome Assembly and Annotation.</title>
        <authorList>
            <person name="Atibalentja N."/>
            <person name="Keating K."/>
            <person name="Fields C.J."/>
        </authorList>
    </citation>
    <scope>NUCLEOTIDE SEQUENCE</scope>
    <source>
        <strain evidence="8">Niue_2</strain>
        <tissue evidence="8">Leaf</tissue>
    </source>
</reference>
<keyword evidence="3 5" id="KW-0949">S-adenosyl-L-methionine</keyword>
<dbReference type="InterPro" id="IPR025799">
    <property type="entry name" value="Arg_MeTrfase"/>
</dbReference>
<name>A0A843WZY9_COLES</name>
<dbReference type="Pfam" id="PF22528">
    <property type="entry name" value="PRMT_C"/>
    <property type="match status" value="1"/>
</dbReference>
<dbReference type="GO" id="GO:0032259">
    <property type="term" value="P:methylation"/>
    <property type="evidence" value="ECO:0007669"/>
    <property type="project" value="UniProtKB-KW"/>
</dbReference>
<evidence type="ECO:0000313" key="9">
    <source>
        <dbReference type="Proteomes" id="UP000652761"/>
    </source>
</evidence>
<gene>
    <name evidence="8" type="ORF">Taro_042640</name>
</gene>
<dbReference type="PANTHER" id="PTHR11006">
    <property type="entry name" value="PROTEIN ARGININE N-METHYLTRANSFERASE"/>
    <property type="match status" value="1"/>
</dbReference>
<feature type="compositionally biased region" description="Acidic residues" evidence="6">
    <location>
        <begin position="33"/>
        <end position="43"/>
    </location>
</feature>
<dbReference type="Proteomes" id="UP000652761">
    <property type="component" value="Unassembled WGS sequence"/>
</dbReference>
<dbReference type="SUPFAM" id="SSF53335">
    <property type="entry name" value="S-adenosyl-L-methionine-dependent methyltransferases"/>
    <property type="match status" value="1"/>
</dbReference>
<keyword evidence="4" id="KW-0677">Repeat</keyword>
<organism evidence="8 9">
    <name type="scientific">Colocasia esculenta</name>
    <name type="common">Wild taro</name>
    <name type="synonym">Arum esculentum</name>
    <dbReference type="NCBI Taxonomy" id="4460"/>
    <lineage>
        <taxon>Eukaryota</taxon>
        <taxon>Viridiplantae</taxon>
        <taxon>Streptophyta</taxon>
        <taxon>Embryophyta</taxon>
        <taxon>Tracheophyta</taxon>
        <taxon>Spermatophyta</taxon>
        <taxon>Magnoliopsida</taxon>
        <taxon>Liliopsida</taxon>
        <taxon>Araceae</taxon>
        <taxon>Aroideae</taxon>
        <taxon>Colocasieae</taxon>
        <taxon>Colocasia</taxon>
    </lineage>
</organism>
<evidence type="ECO:0000256" key="3">
    <source>
        <dbReference type="ARBA" id="ARBA00022691"/>
    </source>
</evidence>
<dbReference type="AlphaFoldDB" id="A0A843WZY9"/>
<dbReference type="OrthoDB" id="412876at2759"/>
<evidence type="ECO:0000256" key="5">
    <source>
        <dbReference type="PROSITE-ProRule" id="PRU01015"/>
    </source>
</evidence>
<dbReference type="FunFam" id="2.70.160.11:FF:000017">
    <property type="entry name" value="Protein arginine N-methyltransferase 1.6"/>
    <property type="match status" value="1"/>
</dbReference>
<comment type="caution">
    <text evidence="8">The sequence shown here is derived from an EMBL/GenBank/DDBJ whole genome shotgun (WGS) entry which is preliminary data.</text>
</comment>
<dbReference type="FunFam" id="3.40.50.150:FF:000070">
    <property type="entry name" value="Protein arginine N-methyltransferase 7"/>
    <property type="match status" value="1"/>
</dbReference>
<evidence type="ECO:0000313" key="8">
    <source>
        <dbReference type="EMBL" id="MQM09764.1"/>
    </source>
</evidence>
<evidence type="ECO:0000259" key="7">
    <source>
        <dbReference type="Pfam" id="PF22528"/>
    </source>
</evidence>
<dbReference type="Gene3D" id="2.70.160.11">
    <property type="entry name" value="Hnrnp arginine n-methyltransferase1"/>
    <property type="match status" value="2"/>
</dbReference>
<keyword evidence="2 5" id="KW-0808">Transferase</keyword>
<feature type="compositionally biased region" description="Basic and acidic residues" evidence="6">
    <location>
        <begin position="22"/>
        <end position="32"/>
    </location>
</feature>
<dbReference type="Gene3D" id="3.40.50.150">
    <property type="entry name" value="Vaccinia Virus protein VP39"/>
    <property type="match status" value="2"/>
</dbReference>
<protein>
    <recommendedName>
        <fullName evidence="7">Protein arginine N-methyltransferase domain-containing protein</fullName>
    </recommendedName>
</protein>
<sequence>MERDDPLILEVSKVNGNHILEENKLGKKKESVTDSDEKDEEETLAGGIGSDAVEKGRGSGGPRDLAEHAWLPRRSRHFPPVVPLARLFERGGVGGRRRRRRRLLLYPPCAEKNAVLTENSSFRALTIISLSSDLNRTAGVGLGRALLAVYFRERSPKPRGRVFSPLCDELTKILFAHFATRFLSNLLFPLAPLPPFSGRSLVLGGAAKVMSTAASAAGNRAFQLRVNPITGESEWVVVEEADAMEQDDENGVFGGHRSVLATTSYLDMLNDALRNRAFHQAIRKAVTRPCHVLDIGAGTGLLSMMAAKAMAECGGAPGGNEGLVSACESYLPMGKLMRRVLKENGMEKRIRVHHKRSDDLQVGVDLPCQADIMVSEILDSELLGEGLVPTLQHAHDMLLAENSKTVPYRATTYGQLVESTFLWKLHDLYGSEACVSDGVHLAPYGLENIVSVKPKQYAMHCDELSKEIRLLSEPFKIFEFNFWQRPESHGETNFYVKASNDGTIHAVVSWWVLQLDDEGLIFYSTAPQWMDSTSIKKTRRPTTGDKVWCDHWKQCIWFTPGTGIPVSTNQEIFFQAMHDETSISYSLRSKSQSTELSSSGCKAVNNQLILSPERIGIYGDKEFRSSFLTAARNALHGKSCPVCLVADDSVFLTIAAACLSEDSLVVSMFPGLQDMGAAFLKAIADSNNIQMDRIRILGKRATSLISENLSGRKVDLLVAEPFYSGSEGMLPWQSLRFWKERSLLNSILSKDVLIMPCKGVLKACAMYLPIIANFLMQDLWKSRRCLKEVEGFDHLVVNDTLGACGDLHPGLDGPCLPYFIWQCGETKELSEAFSIMEFNFLDLIHPCSGKNEKKKINC</sequence>